<dbReference type="AlphaFoldDB" id="A0A430AJ11"/>
<evidence type="ECO:0000256" key="11">
    <source>
        <dbReference type="ARBA" id="ARBA00049244"/>
    </source>
</evidence>
<gene>
    <name evidence="14" type="ORF">CBF30_02275</name>
</gene>
<dbReference type="RefSeq" id="WP_126822349.1">
    <property type="nucleotide sequence ID" value="NZ_JBHLWU010000001.1"/>
</dbReference>
<organism evidence="14 15">
    <name type="scientific">Vagococcus entomophilus</name>
    <dbReference type="NCBI Taxonomy" id="1160095"/>
    <lineage>
        <taxon>Bacteria</taxon>
        <taxon>Bacillati</taxon>
        <taxon>Bacillota</taxon>
        <taxon>Bacilli</taxon>
        <taxon>Lactobacillales</taxon>
        <taxon>Enterococcaceae</taxon>
        <taxon>Vagococcus</taxon>
    </lineage>
</organism>
<feature type="domain" description="Polymerase/histidinol phosphatase N-terminal" evidence="13">
    <location>
        <begin position="4"/>
        <end position="71"/>
    </location>
</feature>
<dbReference type="GO" id="GO:0006260">
    <property type="term" value="P:DNA replication"/>
    <property type="evidence" value="ECO:0007669"/>
    <property type="project" value="UniProtKB-KW"/>
</dbReference>
<keyword evidence="12" id="KW-0175">Coiled coil</keyword>
<evidence type="ECO:0000256" key="6">
    <source>
        <dbReference type="ARBA" id="ARBA00022695"/>
    </source>
</evidence>
<comment type="catalytic activity">
    <reaction evidence="11">
        <text>DNA(n) + a 2'-deoxyribonucleoside 5'-triphosphate = DNA(n+1) + diphosphate</text>
        <dbReference type="Rhea" id="RHEA:22508"/>
        <dbReference type="Rhea" id="RHEA-COMP:17339"/>
        <dbReference type="Rhea" id="RHEA-COMP:17340"/>
        <dbReference type="ChEBI" id="CHEBI:33019"/>
        <dbReference type="ChEBI" id="CHEBI:61560"/>
        <dbReference type="ChEBI" id="CHEBI:173112"/>
        <dbReference type="EC" id="2.7.7.7"/>
    </reaction>
</comment>
<comment type="function">
    <text evidence="9">DNA polymerase III is a complex, multichain enzyme responsible for most of the replicative synthesis in bacteria. This DNA polymerase also exhibits 3' to 5' exonuclease activity. The alpha chain is the DNA polymerase.</text>
</comment>
<comment type="subunit">
    <text evidence="10">DNA polymerase III contains a core (composed of alpha, epsilon and theta chains) that associates with a tau subunit. This core dimerizes to form the POLIII' complex. PolIII' associates with the gamma complex (composed of gamma, delta, delta', psi and chi chains) and with the beta chain to form the complete DNA polymerase III complex.</text>
</comment>
<dbReference type="Pfam" id="PF07733">
    <property type="entry name" value="DNA_pol3_alpha"/>
    <property type="match status" value="1"/>
</dbReference>
<accession>A0A430AJ11</accession>
<reference evidence="14 15" key="1">
    <citation type="submission" date="2017-05" db="EMBL/GenBank/DDBJ databases">
        <title>Vagococcus spp. assemblies.</title>
        <authorList>
            <person name="Gulvik C.A."/>
        </authorList>
    </citation>
    <scope>NUCLEOTIDE SEQUENCE [LARGE SCALE GENOMIC DNA]</scope>
    <source>
        <strain evidence="14 15">DSM 24756</strain>
    </source>
</reference>
<feature type="coiled-coil region" evidence="12">
    <location>
        <begin position="1007"/>
        <end position="1034"/>
    </location>
</feature>
<keyword evidence="7" id="KW-0235">DNA replication</keyword>
<dbReference type="InterPro" id="IPR029460">
    <property type="entry name" value="DNAPol_HHH"/>
</dbReference>
<dbReference type="Pfam" id="PF02811">
    <property type="entry name" value="PHP"/>
    <property type="match status" value="1"/>
</dbReference>
<dbReference type="EMBL" id="NGJZ01000001">
    <property type="protein sequence ID" value="RSU08092.1"/>
    <property type="molecule type" value="Genomic_DNA"/>
</dbReference>
<evidence type="ECO:0000256" key="9">
    <source>
        <dbReference type="ARBA" id="ARBA00025611"/>
    </source>
</evidence>
<comment type="similarity">
    <text evidence="2">Belongs to the DNA polymerase type-C family. DnaE subfamily.</text>
</comment>
<dbReference type="InterPro" id="IPR004365">
    <property type="entry name" value="NA-bd_OB_tRNA"/>
</dbReference>
<dbReference type="Gene3D" id="1.10.10.1600">
    <property type="entry name" value="Bacterial DNA polymerase III alpha subunit, thumb domain"/>
    <property type="match status" value="1"/>
</dbReference>
<dbReference type="InterPro" id="IPR040982">
    <property type="entry name" value="DNA_pol3_finger"/>
</dbReference>
<comment type="caution">
    <text evidence="14">The sequence shown here is derived from an EMBL/GenBank/DDBJ whole genome shotgun (WGS) entry which is preliminary data.</text>
</comment>
<dbReference type="GO" id="GO:0008408">
    <property type="term" value="F:3'-5' exonuclease activity"/>
    <property type="evidence" value="ECO:0007669"/>
    <property type="project" value="InterPro"/>
</dbReference>
<evidence type="ECO:0000313" key="15">
    <source>
        <dbReference type="Proteomes" id="UP000288669"/>
    </source>
</evidence>
<evidence type="ECO:0000313" key="14">
    <source>
        <dbReference type="EMBL" id="RSU08092.1"/>
    </source>
</evidence>
<name>A0A430AJ11_9ENTE</name>
<evidence type="ECO:0000256" key="8">
    <source>
        <dbReference type="ARBA" id="ARBA00022932"/>
    </source>
</evidence>
<evidence type="ECO:0000256" key="1">
    <source>
        <dbReference type="ARBA" id="ARBA00004496"/>
    </source>
</evidence>
<dbReference type="SUPFAM" id="SSF89550">
    <property type="entry name" value="PHP domain-like"/>
    <property type="match status" value="1"/>
</dbReference>
<evidence type="ECO:0000256" key="12">
    <source>
        <dbReference type="SAM" id="Coils"/>
    </source>
</evidence>
<evidence type="ECO:0000259" key="13">
    <source>
        <dbReference type="SMART" id="SM00481"/>
    </source>
</evidence>
<evidence type="ECO:0000256" key="10">
    <source>
        <dbReference type="ARBA" id="ARBA00026073"/>
    </source>
</evidence>
<evidence type="ECO:0000256" key="2">
    <source>
        <dbReference type="ARBA" id="ARBA00009496"/>
    </source>
</evidence>
<comment type="subcellular location">
    <subcellularLocation>
        <location evidence="1">Cytoplasm</location>
    </subcellularLocation>
</comment>
<keyword evidence="5" id="KW-0808">Transferase</keyword>
<dbReference type="InterPro" id="IPR003141">
    <property type="entry name" value="Pol/His_phosphatase_N"/>
</dbReference>
<dbReference type="InterPro" id="IPR016195">
    <property type="entry name" value="Pol/histidinol_Pase-like"/>
</dbReference>
<protein>
    <recommendedName>
        <fullName evidence="4">DNA polymerase III subunit alpha</fullName>
        <ecNumber evidence="3">2.7.7.7</ecNumber>
    </recommendedName>
</protein>
<dbReference type="Pfam" id="PF17657">
    <property type="entry name" value="DNA_pol3_finger"/>
    <property type="match status" value="1"/>
</dbReference>
<dbReference type="OrthoDB" id="9803237at2"/>
<dbReference type="GO" id="GO:0003887">
    <property type="term" value="F:DNA-directed DNA polymerase activity"/>
    <property type="evidence" value="ECO:0007669"/>
    <property type="project" value="UniProtKB-KW"/>
</dbReference>
<evidence type="ECO:0000256" key="4">
    <source>
        <dbReference type="ARBA" id="ARBA00019114"/>
    </source>
</evidence>
<dbReference type="PANTHER" id="PTHR32294">
    <property type="entry name" value="DNA POLYMERASE III SUBUNIT ALPHA"/>
    <property type="match status" value="1"/>
</dbReference>
<dbReference type="CDD" id="cd07431">
    <property type="entry name" value="PHP_PolIIIA"/>
    <property type="match status" value="1"/>
</dbReference>
<dbReference type="InterPro" id="IPR004013">
    <property type="entry name" value="PHP_dom"/>
</dbReference>
<dbReference type="NCBIfam" id="TIGR00594">
    <property type="entry name" value="polc"/>
    <property type="match status" value="1"/>
</dbReference>
<dbReference type="GO" id="GO:0003676">
    <property type="term" value="F:nucleic acid binding"/>
    <property type="evidence" value="ECO:0007669"/>
    <property type="project" value="InterPro"/>
</dbReference>
<evidence type="ECO:0000256" key="5">
    <source>
        <dbReference type="ARBA" id="ARBA00022679"/>
    </source>
</evidence>
<dbReference type="InterPro" id="IPR041931">
    <property type="entry name" value="DNA_pol3_alpha_thumb_dom"/>
</dbReference>
<proteinExistence type="inferred from homology"/>
<dbReference type="Pfam" id="PF14579">
    <property type="entry name" value="HHH_6"/>
    <property type="match status" value="1"/>
</dbReference>
<evidence type="ECO:0000256" key="7">
    <source>
        <dbReference type="ARBA" id="ARBA00022705"/>
    </source>
</evidence>
<keyword evidence="15" id="KW-1185">Reference proteome</keyword>
<dbReference type="GO" id="GO:0005737">
    <property type="term" value="C:cytoplasm"/>
    <property type="evidence" value="ECO:0007669"/>
    <property type="project" value="UniProtKB-SubCell"/>
</dbReference>
<dbReference type="SMART" id="SM00481">
    <property type="entry name" value="POLIIIAc"/>
    <property type="match status" value="1"/>
</dbReference>
<keyword evidence="6" id="KW-0548">Nucleotidyltransferase</keyword>
<dbReference type="NCBIfam" id="NF004226">
    <property type="entry name" value="PRK05673.1"/>
    <property type="match status" value="1"/>
</dbReference>
<dbReference type="PANTHER" id="PTHR32294:SF0">
    <property type="entry name" value="DNA POLYMERASE III SUBUNIT ALPHA"/>
    <property type="match status" value="1"/>
</dbReference>
<sequence length="1107" mass="126150">MSIAQLHIMTSYSLLKSTIRIEEVVQKAKKEGYSALAITDLNVMHGAIEFYESCKNAGIHPIIGLTLEYSGNQESTEKYRVLLLAKNIRGYQNLMEISTLKMKNQENQGDRLEVYASFLKDLFVVLPEKESEIGSFHKEDQEQANSLMMQLKEWVEPHSLFAGITFNGQDQASWLGFCDTHDIPLVALQEVHYLDPEDDFSYQVIRNIELGTKISLEKQPLKGPFYLPSIKEMDAFYAEDSLHNALKNTGYIAKQCQVEIPLHQTLLPHYEVPNGESAALYLRRLCHEKMTNKIEHISDVYKERLEMELAVIHEMGFDDYFLIVWDVMDFAHRKKIVTGAGRGSAAGSLVSYVLSITEVDPIAYNLLFERFLNKERYTMPDIDLDIPDNRREEVLQYVLEKYGRNHVAQIATFGTMAAKMALRDVARVFGLSQSEATLWSKAIPNKLKISLKQAYEESKVLKKLVAESARNQRLFETAVKLEGLPRHVSTHAAGVVISDENLTHLVPLQEGSNGILLTQFTMGDVERIGLLKMDFLGLRNLSIMDDALRHILRIYKKEIHLGKIPLDDQKTLNLFQRGETTGVFQFESSGIRNVLRRLGPTSIEDISAVNALYRPGPMDNITTFINRKKGLEPVSYPEESLKPILEVTYGIIVYQEQIMQVASKMAGYSLGQADILRRAISKKKKEILDEQRANFVRGSKEKGYSDDSANQVYDYIERFANYGFNRSHAVAYSFIGYQMAYLKVHYPAPFFAALLHSVSHNASKVREYCAEAKKFGIEIKGLDINKSEYSFFLNKSKILFGLSIVKGIRRDFIKDILSERKQNGFYKSLEDFLMRVDKKWLKQDYLIPLIMVGAFDSLQSNRKQLVTDLNGLLENIVLTGGSASLLDILSLKKEKTVDYTVAEKLAKEEEYAGMYLSGHPVEEYQTLAGLYDTVTTEQLEVGAKAYLFVYSKSIRVIRTKKGEAMAFLTGSDVSGEVSLTIFPRLYRAIRSQLKENEVYLVCGKIEKSNYNQEIQLLVEEMTEAQVLQKQLNEKRCYLRITFEHDSITVQNELKKIIKKHPGKTPVVLFNEKSKKRSVLKPEFWICAEADVFKELAAIIGEDNVVIR</sequence>
<dbReference type="Gene3D" id="1.10.150.870">
    <property type="match status" value="1"/>
</dbReference>
<dbReference type="Pfam" id="PF01336">
    <property type="entry name" value="tRNA_anti-codon"/>
    <property type="match status" value="1"/>
</dbReference>
<dbReference type="Gene3D" id="3.20.20.140">
    <property type="entry name" value="Metal-dependent hydrolases"/>
    <property type="match status" value="1"/>
</dbReference>
<dbReference type="Proteomes" id="UP000288669">
    <property type="component" value="Unassembled WGS sequence"/>
</dbReference>
<evidence type="ECO:0000256" key="3">
    <source>
        <dbReference type="ARBA" id="ARBA00012417"/>
    </source>
</evidence>
<dbReference type="CDD" id="cd04485">
    <property type="entry name" value="DnaE_OBF"/>
    <property type="match status" value="1"/>
</dbReference>
<dbReference type="EC" id="2.7.7.7" evidence="3"/>
<dbReference type="InterPro" id="IPR011708">
    <property type="entry name" value="DNA_pol3_alpha_NTPase_dom"/>
</dbReference>
<dbReference type="InterPro" id="IPR004805">
    <property type="entry name" value="DnaE2/DnaE/PolC"/>
</dbReference>
<keyword evidence="8" id="KW-0239">DNA-directed DNA polymerase</keyword>